<comment type="caution">
    <text evidence="1">The sequence shown here is derived from an EMBL/GenBank/DDBJ whole genome shotgun (WGS) entry which is preliminary data.</text>
</comment>
<protein>
    <submittedName>
        <fullName evidence="1">Uncharacterized protein</fullName>
    </submittedName>
</protein>
<name>A0A7J7M946_9MAGN</name>
<dbReference type="Proteomes" id="UP000541444">
    <property type="component" value="Unassembled WGS sequence"/>
</dbReference>
<dbReference type="AlphaFoldDB" id="A0A7J7M946"/>
<reference evidence="1 2" key="1">
    <citation type="journal article" date="2020" name="IScience">
        <title>Genome Sequencing of the Endangered Kingdonia uniflora (Circaeasteraceae, Ranunculales) Reveals Potential Mechanisms of Evolutionary Specialization.</title>
        <authorList>
            <person name="Sun Y."/>
            <person name="Deng T."/>
            <person name="Zhang A."/>
            <person name="Moore M.J."/>
            <person name="Landis J.B."/>
            <person name="Lin N."/>
            <person name="Zhang H."/>
            <person name="Zhang X."/>
            <person name="Huang J."/>
            <person name="Zhang X."/>
            <person name="Sun H."/>
            <person name="Wang H."/>
        </authorList>
    </citation>
    <scope>NUCLEOTIDE SEQUENCE [LARGE SCALE GENOMIC DNA]</scope>
    <source>
        <strain evidence="1">TB1705</strain>
        <tissue evidence="1">Leaf</tissue>
    </source>
</reference>
<dbReference type="EMBL" id="JACGCM010001697">
    <property type="protein sequence ID" value="KAF6151362.1"/>
    <property type="molecule type" value="Genomic_DNA"/>
</dbReference>
<evidence type="ECO:0000313" key="2">
    <source>
        <dbReference type="Proteomes" id="UP000541444"/>
    </source>
</evidence>
<evidence type="ECO:0000313" key="1">
    <source>
        <dbReference type="EMBL" id="KAF6151362.1"/>
    </source>
</evidence>
<gene>
    <name evidence="1" type="ORF">GIB67_040635</name>
</gene>
<sequence length="347" mass="38975">MSYSEDKFERALRVKAFIGMVTIALMVDAIRFARSDFNGERDAPNGVCLGWPVTVAVKANHFNGLSLELAICPVILRPCIDMVEEYQLRRVSASPKLCLESKLRLQGISGVSILGIKLASIHSSSDDECNIDGEGNDNVNKVDKGNVNELDEVIISGNDEEVLLGRHFLGQMDAVCTYYSALHLKDEQLSNNQLSPHYLKNYMMVMDRIQGHFQRYMQEYNAANIFRSLGVHTDNQIPHGRGSSSFVFHKELHHRIGDNDNFNAPAYLHYSVKVDHRRYNLPSTDEIAELWRSGRPVPIAVKANHSDGLSGKLAVCLVTIRPCEDMVEECPLRCVNPFLRLCLVSKL</sequence>
<organism evidence="1 2">
    <name type="scientific">Kingdonia uniflora</name>
    <dbReference type="NCBI Taxonomy" id="39325"/>
    <lineage>
        <taxon>Eukaryota</taxon>
        <taxon>Viridiplantae</taxon>
        <taxon>Streptophyta</taxon>
        <taxon>Embryophyta</taxon>
        <taxon>Tracheophyta</taxon>
        <taxon>Spermatophyta</taxon>
        <taxon>Magnoliopsida</taxon>
        <taxon>Ranunculales</taxon>
        <taxon>Circaeasteraceae</taxon>
        <taxon>Kingdonia</taxon>
    </lineage>
</organism>
<keyword evidence="2" id="KW-1185">Reference proteome</keyword>
<proteinExistence type="predicted"/>
<accession>A0A7J7M946</accession>